<dbReference type="Proteomes" id="UP001234581">
    <property type="component" value="Unassembled WGS sequence"/>
</dbReference>
<dbReference type="PANTHER" id="PTHR22950:SF666">
    <property type="entry name" value="VACUOLAR AMINO ACID TRANSPORTER 4"/>
    <property type="match status" value="1"/>
</dbReference>
<dbReference type="GO" id="GO:0005774">
    <property type="term" value="C:vacuolar membrane"/>
    <property type="evidence" value="ECO:0007669"/>
    <property type="project" value="TreeGrafter"/>
</dbReference>
<feature type="transmembrane region" description="Helical" evidence="7">
    <location>
        <begin position="619"/>
        <end position="641"/>
    </location>
</feature>
<protein>
    <recommendedName>
        <fullName evidence="8">Amino acid transporter transmembrane domain-containing protein</fullName>
    </recommendedName>
</protein>
<dbReference type="EMBL" id="JARTCD010000007">
    <property type="protein sequence ID" value="KAJ8661793.1"/>
    <property type="molecule type" value="Genomic_DNA"/>
</dbReference>
<feature type="compositionally biased region" description="Gly residues" evidence="6">
    <location>
        <begin position="125"/>
        <end position="136"/>
    </location>
</feature>
<feature type="region of interest" description="Disordered" evidence="6">
    <location>
        <begin position="1"/>
        <end position="64"/>
    </location>
</feature>
<feature type="compositionally biased region" description="Polar residues" evidence="6">
    <location>
        <begin position="21"/>
        <end position="31"/>
    </location>
</feature>
<dbReference type="AlphaFoldDB" id="A0AAD7Y203"/>
<dbReference type="PANTHER" id="PTHR22950">
    <property type="entry name" value="AMINO ACID TRANSPORTER"/>
    <property type="match status" value="1"/>
</dbReference>
<feature type="transmembrane region" description="Helical" evidence="7">
    <location>
        <begin position="596"/>
        <end position="613"/>
    </location>
</feature>
<reference evidence="9 10" key="1">
    <citation type="submission" date="2023-03" db="EMBL/GenBank/DDBJ databases">
        <title>Genome sequence of Lichtheimia ornata CBS 291.66.</title>
        <authorList>
            <person name="Mohabir J.T."/>
            <person name="Shea T.P."/>
            <person name="Kurbessoian T."/>
            <person name="Berby B."/>
            <person name="Fontaine J."/>
            <person name="Livny J."/>
            <person name="Gnirke A."/>
            <person name="Stajich J.E."/>
            <person name="Cuomo C.A."/>
        </authorList>
    </citation>
    <scope>NUCLEOTIDE SEQUENCE [LARGE SCALE GENOMIC DNA]</scope>
    <source>
        <strain evidence="9">CBS 291.66</strain>
    </source>
</reference>
<dbReference type="InterPro" id="IPR013057">
    <property type="entry name" value="AA_transpt_TM"/>
</dbReference>
<feature type="transmembrane region" description="Helical" evidence="7">
    <location>
        <begin position="508"/>
        <end position="531"/>
    </location>
</feature>
<feature type="compositionally biased region" description="Low complexity" evidence="6">
    <location>
        <begin position="44"/>
        <end position="64"/>
    </location>
</feature>
<evidence type="ECO:0000256" key="5">
    <source>
        <dbReference type="ARBA" id="ARBA00023136"/>
    </source>
</evidence>
<evidence type="ECO:0000259" key="8">
    <source>
        <dbReference type="Pfam" id="PF01490"/>
    </source>
</evidence>
<comment type="subcellular location">
    <subcellularLocation>
        <location evidence="1">Membrane</location>
        <topology evidence="1">Multi-pass membrane protein</topology>
    </subcellularLocation>
</comment>
<comment type="similarity">
    <text evidence="2">Belongs to the amino acid/polyamine transporter 2 family.</text>
</comment>
<feature type="transmembrane region" description="Helical" evidence="7">
    <location>
        <begin position="408"/>
        <end position="425"/>
    </location>
</feature>
<keyword evidence="4 7" id="KW-1133">Transmembrane helix</keyword>
<organism evidence="9 10">
    <name type="scientific">Lichtheimia ornata</name>
    <dbReference type="NCBI Taxonomy" id="688661"/>
    <lineage>
        <taxon>Eukaryota</taxon>
        <taxon>Fungi</taxon>
        <taxon>Fungi incertae sedis</taxon>
        <taxon>Mucoromycota</taxon>
        <taxon>Mucoromycotina</taxon>
        <taxon>Mucoromycetes</taxon>
        <taxon>Mucorales</taxon>
        <taxon>Lichtheimiaceae</taxon>
        <taxon>Lichtheimia</taxon>
    </lineage>
</organism>
<feature type="transmembrane region" description="Helical" evidence="7">
    <location>
        <begin position="551"/>
        <end position="575"/>
    </location>
</feature>
<evidence type="ECO:0000256" key="6">
    <source>
        <dbReference type="SAM" id="MobiDB-lite"/>
    </source>
</evidence>
<sequence>MSSPLPVNAKQNYQHPRDGDNTTSSSNGNEDSQQDRAASIARLSSSPVRYSSSPPRSISSGRSYGSTDIDAVMAGSTGLFRPLSTPTYNYEDNTVSVDLPEDQVARVVKRHLVDTTSPAGSIIGTSGGGGGGGGSGSSVQRIQSIDSTGSSGSNIKSVHQLPGGAITHDIYKWAEAADMEQARRTRSQSVYIPRNEPSDPALARLRDPGGFRRYFVYDRAARQGKEPPHWMTRTFVDFLALYGHFGGEDLSDSEDEDDDSEEDNERTGLLRGDDRAARLIRRAQENAVQGTATPGKAVFLLLKAFVGTGVMFLPKAFYNGGIFFSSMLLSAIACISLYSFLLLVQTRNKVPVSFGDIGGILFGKFMRVAVLTAITFSQVGFVCAYMVFVSQNLQALIEALSDCTIQTPLPYLILCQAVIFVPLAMVRKIQKLSSFALIADVFIMMGLLYLYYYDFLTLATHGIGNVEWMINAKSFPMFIGTAVFTYEGVGLVIPITESMKEPHKFPRVLGFTMVGITAIFLSVGFISYLAFGDKVQTVILLNMPATPIVNTVQALYALAICLSIPLQLFPAIRIIENILFSRSGKHNPIVKWEKNAFRLVAVFICACIAIAGSNDLDKFVSLVGSLCCLPLCFLFPPLFHFKAIARTRMQKMIDVTIIVFGVASMTYATGITIALWSEGGGGAPISRCVPNGN</sequence>
<feature type="transmembrane region" description="Helical" evidence="7">
    <location>
        <begin position="653"/>
        <end position="676"/>
    </location>
</feature>
<feature type="domain" description="Amino acid transporter transmembrane" evidence="8">
    <location>
        <begin position="291"/>
        <end position="673"/>
    </location>
</feature>
<feature type="transmembrane region" description="Helical" evidence="7">
    <location>
        <begin position="475"/>
        <end position="496"/>
    </location>
</feature>
<evidence type="ECO:0000256" key="1">
    <source>
        <dbReference type="ARBA" id="ARBA00004141"/>
    </source>
</evidence>
<evidence type="ECO:0000256" key="7">
    <source>
        <dbReference type="SAM" id="Phobius"/>
    </source>
</evidence>
<proteinExistence type="inferred from homology"/>
<keyword evidence="10" id="KW-1185">Reference proteome</keyword>
<feature type="transmembrane region" description="Helical" evidence="7">
    <location>
        <begin position="365"/>
        <end position="388"/>
    </location>
</feature>
<dbReference type="RefSeq" id="XP_058346706.1">
    <property type="nucleotide sequence ID" value="XM_058482682.1"/>
</dbReference>
<gene>
    <name evidence="9" type="ORF">O0I10_002601</name>
</gene>
<dbReference type="GeneID" id="83210018"/>
<comment type="caution">
    <text evidence="9">The sequence shown here is derived from an EMBL/GenBank/DDBJ whole genome shotgun (WGS) entry which is preliminary data.</text>
</comment>
<accession>A0AAD7Y203</accession>
<feature type="transmembrane region" description="Helical" evidence="7">
    <location>
        <begin position="432"/>
        <end position="452"/>
    </location>
</feature>
<dbReference type="GO" id="GO:0015179">
    <property type="term" value="F:L-amino acid transmembrane transporter activity"/>
    <property type="evidence" value="ECO:0007669"/>
    <property type="project" value="TreeGrafter"/>
</dbReference>
<feature type="region of interest" description="Disordered" evidence="6">
    <location>
        <begin position="119"/>
        <end position="158"/>
    </location>
</feature>
<feature type="compositionally biased region" description="Polar residues" evidence="6">
    <location>
        <begin position="1"/>
        <end position="14"/>
    </location>
</feature>
<evidence type="ECO:0000256" key="3">
    <source>
        <dbReference type="ARBA" id="ARBA00022692"/>
    </source>
</evidence>
<evidence type="ECO:0000256" key="4">
    <source>
        <dbReference type="ARBA" id="ARBA00022989"/>
    </source>
</evidence>
<keyword evidence="5 7" id="KW-0472">Membrane</keyword>
<keyword evidence="3 7" id="KW-0812">Transmembrane</keyword>
<feature type="transmembrane region" description="Helical" evidence="7">
    <location>
        <begin position="323"/>
        <end position="344"/>
    </location>
</feature>
<dbReference type="Pfam" id="PF01490">
    <property type="entry name" value="Aa_trans"/>
    <property type="match status" value="1"/>
</dbReference>
<feature type="compositionally biased region" description="Polar residues" evidence="6">
    <location>
        <begin position="139"/>
        <end position="157"/>
    </location>
</feature>
<evidence type="ECO:0000256" key="2">
    <source>
        <dbReference type="ARBA" id="ARBA00008066"/>
    </source>
</evidence>
<evidence type="ECO:0000313" key="9">
    <source>
        <dbReference type="EMBL" id="KAJ8661793.1"/>
    </source>
</evidence>
<evidence type="ECO:0000313" key="10">
    <source>
        <dbReference type="Proteomes" id="UP001234581"/>
    </source>
</evidence>
<name>A0AAD7Y203_9FUNG</name>